<evidence type="ECO:0000256" key="8">
    <source>
        <dbReference type="ARBA" id="ARBA00022723"/>
    </source>
</evidence>
<feature type="domain" description="PEP-utilising enzyme mobile" evidence="16">
    <location>
        <begin position="409"/>
        <end position="480"/>
    </location>
</feature>
<keyword evidence="8 15" id="KW-0479">Metal-binding</keyword>
<dbReference type="PIRSF" id="PIRSF000854">
    <property type="entry name" value="PEP_synthase"/>
    <property type="match status" value="1"/>
</dbReference>
<dbReference type="Gene3D" id="3.50.30.10">
    <property type="entry name" value="Phosphohistidine domain"/>
    <property type="match status" value="1"/>
</dbReference>
<comment type="function">
    <text evidence="2 15">Catalyzes the phosphorylation of pyruvate to phosphoenolpyruvate.</text>
</comment>
<dbReference type="InterPro" id="IPR000121">
    <property type="entry name" value="PEP_util_C"/>
</dbReference>
<keyword evidence="12 15" id="KW-0460">Magnesium</keyword>
<dbReference type="NCBIfam" id="TIGR01418">
    <property type="entry name" value="PEP_synth"/>
    <property type="match status" value="1"/>
</dbReference>
<dbReference type="InterPro" id="IPR002192">
    <property type="entry name" value="PPDK_AMP/ATP-bd"/>
</dbReference>
<dbReference type="GO" id="GO:0005524">
    <property type="term" value="F:ATP binding"/>
    <property type="evidence" value="ECO:0007669"/>
    <property type="project" value="UniProtKB-KW"/>
</dbReference>
<dbReference type="InterPro" id="IPR008279">
    <property type="entry name" value="PEP-util_enz_mobile_dom"/>
</dbReference>
<dbReference type="InterPro" id="IPR040442">
    <property type="entry name" value="Pyrv_kinase-like_dom_sf"/>
</dbReference>
<evidence type="ECO:0000256" key="5">
    <source>
        <dbReference type="ARBA" id="ARBA00011996"/>
    </source>
</evidence>
<dbReference type="Gene3D" id="3.30.1490.20">
    <property type="entry name" value="ATP-grasp fold, A domain"/>
    <property type="match status" value="1"/>
</dbReference>
<evidence type="ECO:0000256" key="3">
    <source>
        <dbReference type="ARBA" id="ARBA00004742"/>
    </source>
</evidence>
<dbReference type="InterPro" id="IPR013815">
    <property type="entry name" value="ATP_grasp_subdomain_1"/>
</dbReference>
<dbReference type="SUPFAM" id="SSF52009">
    <property type="entry name" value="Phosphohistidine domain"/>
    <property type="match status" value="1"/>
</dbReference>
<keyword evidence="20" id="KW-1185">Reference proteome</keyword>
<dbReference type="Proteomes" id="UP000248857">
    <property type="component" value="Unassembled WGS sequence"/>
</dbReference>
<evidence type="ECO:0000259" key="18">
    <source>
        <dbReference type="Pfam" id="PF02896"/>
    </source>
</evidence>
<proteinExistence type="inferred from homology"/>
<evidence type="ECO:0000256" key="9">
    <source>
        <dbReference type="ARBA" id="ARBA00022741"/>
    </source>
</evidence>
<keyword evidence="19" id="KW-0670">Pyruvate</keyword>
<dbReference type="GO" id="GO:0046872">
    <property type="term" value="F:metal ion binding"/>
    <property type="evidence" value="ECO:0007669"/>
    <property type="project" value="UniProtKB-KW"/>
</dbReference>
<evidence type="ECO:0000256" key="12">
    <source>
        <dbReference type="ARBA" id="ARBA00022842"/>
    </source>
</evidence>
<dbReference type="GO" id="GO:0008986">
    <property type="term" value="F:pyruvate, water dikinase activity"/>
    <property type="evidence" value="ECO:0007669"/>
    <property type="project" value="UniProtKB-EC"/>
</dbReference>
<reference evidence="19 20" key="1">
    <citation type="journal article" date="2018" name="Sci. Rep.">
        <title>A novel species of the marine cyanobacterium Acaryochloris with a unique pigment content and lifestyle.</title>
        <authorList>
            <person name="Partensky F."/>
            <person name="Six C."/>
            <person name="Ratin M."/>
            <person name="Garczarek L."/>
            <person name="Vaulot D."/>
            <person name="Probert I."/>
            <person name="Calteau A."/>
            <person name="Gourvil P."/>
            <person name="Marie D."/>
            <person name="Grebert T."/>
            <person name="Bouchier C."/>
            <person name="Le Panse S."/>
            <person name="Gachenot M."/>
            <person name="Rodriguez F."/>
            <person name="Garrido J.L."/>
        </authorList>
    </citation>
    <scope>NUCLEOTIDE SEQUENCE [LARGE SCALE GENOMIC DNA]</scope>
    <source>
        <strain evidence="19 20">RCC1774</strain>
    </source>
</reference>
<dbReference type="EMBL" id="PQWO01000025">
    <property type="protein sequence ID" value="PZD70929.1"/>
    <property type="molecule type" value="Genomic_DNA"/>
</dbReference>
<accession>A0A2W1J9K6</accession>
<comment type="similarity">
    <text evidence="4 15">Belongs to the PEP-utilizing enzyme family.</text>
</comment>
<evidence type="ECO:0000259" key="17">
    <source>
        <dbReference type="Pfam" id="PF01326"/>
    </source>
</evidence>
<dbReference type="InterPro" id="IPR036637">
    <property type="entry name" value="Phosphohistidine_dom_sf"/>
</dbReference>
<dbReference type="InterPro" id="IPR018274">
    <property type="entry name" value="PEP_util_AS"/>
</dbReference>
<dbReference type="PANTHER" id="PTHR43030:SF1">
    <property type="entry name" value="PHOSPHOENOLPYRUVATE SYNTHASE"/>
    <property type="match status" value="1"/>
</dbReference>
<evidence type="ECO:0000256" key="13">
    <source>
        <dbReference type="ARBA" id="ARBA00033470"/>
    </source>
</evidence>
<comment type="catalytic activity">
    <reaction evidence="14 15">
        <text>pyruvate + ATP + H2O = phosphoenolpyruvate + AMP + phosphate + 2 H(+)</text>
        <dbReference type="Rhea" id="RHEA:11364"/>
        <dbReference type="ChEBI" id="CHEBI:15361"/>
        <dbReference type="ChEBI" id="CHEBI:15377"/>
        <dbReference type="ChEBI" id="CHEBI:15378"/>
        <dbReference type="ChEBI" id="CHEBI:30616"/>
        <dbReference type="ChEBI" id="CHEBI:43474"/>
        <dbReference type="ChEBI" id="CHEBI:58702"/>
        <dbReference type="ChEBI" id="CHEBI:456215"/>
        <dbReference type="EC" id="2.7.9.2"/>
    </reaction>
</comment>
<feature type="domain" description="PEP-utilising enzyme C-terminal" evidence="18">
    <location>
        <begin position="497"/>
        <end position="813"/>
    </location>
</feature>
<keyword evidence="9 15" id="KW-0547">Nucleotide-binding</keyword>
<evidence type="ECO:0000256" key="1">
    <source>
        <dbReference type="ARBA" id="ARBA00001946"/>
    </source>
</evidence>
<dbReference type="SUPFAM" id="SSF51621">
    <property type="entry name" value="Phosphoenolpyruvate/pyruvate domain"/>
    <property type="match status" value="1"/>
</dbReference>
<dbReference type="Pfam" id="PF00391">
    <property type="entry name" value="PEP-utilizers"/>
    <property type="match status" value="1"/>
</dbReference>
<evidence type="ECO:0000256" key="11">
    <source>
        <dbReference type="ARBA" id="ARBA00022840"/>
    </source>
</evidence>
<comment type="caution">
    <text evidence="19">The sequence shown here is derived from an EMBL/GenBank/DDBJ whole genome shotgun (WGS) entry which is preliminary data.</text>
</comment>
<evidence type="ECO:0000313" key="20">
    <source>
        <dbReference type="Proteomes" id="UP000248857"/>
    </source>
</evidence>
<keyword evidence="11 15" id="KW-0067">ATP-binding</keyword>
<dbReference type="InterPro" id="IPR015813">
    <property type="entry name" value="Pyrv/PenolPyrv_kinase-like_dom"/>
</dbReference>
<comment type="cofactor">
    <cofactor evidence="1 15">
        <name>Mg(2+)</name>
        <dbReference type="ChEBI" id="CHEBI:18420"/>
    </cofactor>
</comment>
<dbReference type="AlphaFoldDB" id="A0A2W1J9K6"/>
<dbReference type="RefSeq" id="WP_110988577.1">
    <property type="nucleotide sequence ID" value="NZ_CAWNWM010000025.1"/>
</dbReference>
<evidence type="ECO:0000256" key="7">
    <source>
        <dbReference type="ARBA" id="ARBA00022679"/>
    </source>
</evidence>
<dbReference type="Pfam" id="PF01326">
    <property type="entry name" value="PPDK_N"/>
    <property type="match status" value="1"/>
</dbReference>
<dbReference type="FunFam" id="3.30.470.20:FF:000017">
    <property type="entry name" value="Phosphoenolpyruvate synthase"/>
    <property type="match status" value="1"/>
</dbReference>
<dbReference type="Pfam" id="PF02896">
    <property type="entry name" value="PEP-utilizers_C"/>
    <property type="match status" value="1"/>
</dbReference>
<dbReference type="InterPro" id="IPR023151">
    <property type="entry name" value="PEP_util_CS"/>
</dbReference>
<dbReference type="EC" id="2.7.9.2" evidence="5 15"/>
<evidence type="ECO:0000256" key="4">
    <source>
        <dbReference type="ARBA" id="ARBA00007837"/>
    </source>
</evidence>
<keyword evidence="7 15" id="KW-0808">Transferase</keyword>
<evidence type="ECO:0000256" key="2">
    <source>
        <dbReference type="ARBA" id="ARBA00002988"/>
    </source>
</evidence>
<evidence type="ECO:0000256" key="14">
    <source>
        <dbReference type="ARBA" id="ARBA00047700"/>
    </source>
</evidence>
<dbReference type="GO" id="GO:0006094">
    <property type="term" value="P:gluconeogenesis"/>
    <property type="evidence" value="ECO:0007669"/>
    <property type="project" value="UniProtKB-UniPathway"/>
</dbReference>
<dbReference type="NCBIfam" id="NF005057">
    <property type="entry name" value="PRK06464.1"/>
    <property type="match status" value="1"/>
</dbReference>
<dbReference type="Gene3D" id="3.20.20.60">
    <property type="entry name" value="Phosphoenolpyruvate-binding domains"/>
    <property type="match status" value="1"/>
</dbReference>
<dbReference type="SUPFAM" id="SSF56059">
    <property type="entry name" value="Glutathione synthetase ATP-binding domain-like"/>
    <property type="match status" value="1"/>
</dbReference>
<evidence type="ECO:0000256" key="15">
    <source>
        <dbReference type="PIRNR" id="PIRNR000854"/>
    </source>
</evidence>
<dbReference type="InterPro" id="IPR006319">
    <property type="entry name" value="PEP_synth"/>
</dbReference>
<evidence type="ECO:0000259" key="16">
    <source>
        <dbReference type="Pfam" id="PF00391"/>
    </source>
</evidence>
<dbReference type="PANTHER" id="PTHR43030">
    <property type="entry name" value="PHOSPHOENOLPYRUVATE SYNTHASE"/>
    <property type="match status" value="1"/>
</dbReference>
<keyword evidence="10 15" id="KW-0418">Kinase</keyword>
<evidence type="ECO:0000313" key="19">
    <source>
        <dbReference type="EMBL" id="PZD70929.1"/>
    </source>
</evidence>
<dbReference type="FunFam" id="3.30.1490.20:FF:000010">
    <property type="entry name" value="Phosphoenolpyruvate synthase"/>
    <property type="match status" value="1"/>
</dbReference>
<evidence type="ECO:0000256" key="6">
    <source>
        <dbReference type="ARBA" id="ARBA00021623"/>
    </source>
</evidence>
<comment type="pathway">
    <text evidence="3 15">Carbohydrate biosynthesis; gluconeogenesis.</text>
</comment>
<dbReference type="OrthoDB" id="9765468at2"/>
<dbReference type="Gene3D" id="3.30.470.20">
    <property type="entry name" value="ATP-grasp fold, B domain"/>
    <property type="match status" value="1"/>
</dbReference>
<dbReference type="FunFam" id="3.50.30.10:FF:000002">
    <property type="entry name" value="Phosphoenolpyruvate synthase"/>
    <property type="match status" value="1"/>
</dbReference>
<gene>
    <name evidence="19" type="primary">ppsA_3</name>
    <name evidence="19" type="ORF">C1752_08704</name>
</gene>
<name>A0A2W1J9K6_9CYAN</name>
<dbReference type="UniPathway" id="UPA00138"/>
<feature type="domain" description="Pyruvate phosphate dikinase AMP/ATP-binding" evidence="17">
    <location>
        <begin position="32"/>
        <end position="368"/>
    </location>
</feature>
<sequence>MAQATQQFQQTQSSKTHELLMWFDEVGIDDVPLVGGKNASLGEMIQQLSQKGIKVPAGFATTAFAYRSFIQLAGLEPQLREIFADLDVENVRSLRRAGQQARTLILNTPFPEDLKGVITQAYLALCDRCATGPYLNDELDVAVRSSATAEDLPDASFAGQQETYLNVHGIHGVLEACHKCFASLFTDRAISYRTTKGFDHFSIALSVGVQQMVRSDLATAGVMFSIDTETGFKNAALITAAYGLGENVVQGSVNPDEYLVFKPTLLKGCQPILDKRLGSKEIKMVYDLEGSKLTKNVLVPEHDRQNFALTNDEILTLARWACIIEDHYSAVRGVDTPMDIEWAQDGHTGELFIVQARPETVQSQKAEHLLTTYRLLDSDEVLVQGRAVGARIGEGKVRVIADASQIGLFKPGEVLVTSRTDPDWEPIMKQAAAIVTDQGGRTCHAAIIARELGIPAIVGCNHATTKLSTGQVVTVSCAEGEGGNVYAGQLSFEKQETPLADLPRTRTQILMNIANPETAFGLASIPCDGVGLARLEFIIANQIKVHPLALIHFDQLEDPLVKDEIATLTTHYPYKPDFFMDKLAHGIGTIAAAFYPKPVIVRMSDFKSNEYANLLGGQPFEPHEENPMLGWRGASRYYEGSYRDAFELECRAIRRVREDMGLTNVIPMIPFCRTPDEGQKVLEEMARHGLQRGQDGLQVYVMCEVPTNVILADQFSDIFDGFSIGSNDLTQLTLGLDRDSSLVARLFDERNEAVKEMIRQVIAKAKAKGRKVGICGQAPSDYPEFAQFLVEQGIDSLSLNADSVLKTLLAVAEAEGHQ</sequence>
<protein>
    <recommendedName>
        <fullName evidence="6 15">Phosphoenolpyruvate synthase</fullName>
        <shortName evidence="15">PEP synthase</shortName>
        <ecNumber evidence="5 15">2.7.9.2</ecNumber>
    </recommendedName>
    <alternativeName>
        <fullName evidence="13 15">Pyruvate, water dikinase</fullName>
    </alternativeName>
</protein>
<dbReference type="PROSITE" id="PS00742">
    <property type="entry name" value="PEP_ENZYMES_2"/>
    <property type="match status" value="1"/>
</dbReference>
<evidence type="ECO:0000256" key="10">
    <source>
        <dbReference type="ARBA" id="ARBA00022777"/>
    </source>
</evidence>
<organism evidence="19 20">
    <name type="scientific">Acaryochloris thomasi RCC1774</name>
    <dbReference type="NCBI Taxonomy" id="1764569"/>
    <lineage>
        <taxon>Bacteria</taxon>
        <taxon>Bacillati</taxon>
        <taxon>Cyanobacteriota</taxon>
        <taxon>Cyanophyceae</taxon>
        <taxon>Acaryochloridales</taxon>
        <taxon>Acaryochloridaceae</taxon>
        <taxon>Acaryochloris</taxon>
        <taxon>Acaryochloris thomasi</taxon>
    </lineage>
</organism>
<dbReference type="PROSITE" id="PS00370">
    <property type="entry name" value="PEP_ENZYMES_PHOS_SITE"/>
    <property type="match status" value="1"/>
</dbReference>